<dbReference type="GO" id="GO:0004673">
    <property type="term" value="F:protein histidine kinase activity"/>
    <property type="evidence" value="ECO:0007669"/>
    <property type="project" value="UniProtKB-EC"/>
</dbReference>
<dbReference type="Pfam" id="PF08446">
    <property type="entry name" value="PAS_2"/>
    <property type="match status" value="1"/>
</dbReference>
<evidence type="ECO:0000256" key="4">
    <source>
        <dbReference type="ARBA" id="ARBA00022553"/>
    </source>
</evidence>
<dbReference type="InterPro" id="IPR001789">
    <property type="entry name" value="Sig_transdc_resp-reg_receiver"/>
</dbReference>
<evidence type="ECO:0000256" key="9">
    <source>
        <dbReference type="ARBA" id="ARBA00022840"/>
    </source>
</evidence>
<dbReference type="Gene3D" id="3.40.50.2300">
    <property type="match status" value="1"/>
</dbReference>
<dbReference type="AlphaFoldDB" id="A0A927FV55"/>
<evidence type="ECO:0000256" key="12">
    <source>
        <dbReference type="PROSITE-ProRule" id="PRU00169"/>
    </source>
</evidence>
<evidence type="ECO:0000313" key="16">
    <source>
        <dbReference type="Proteomes" id="UP000654108"/>
    </source>
</evidence>
<keyword evidence="3" id="KW-0600">Photoreceptor protein</keyword>
<dbReference type="InterPro" id="IPR011102">
    <property type="entry name" value="Sig_transdc_His_kinase_HWE"/>
</dbReference>
<dbReference type="Pfam" id="PF07536">
    <property type="entry name" value="HWE_HK"/>
    <property type="match status" value="1"/>
</dbReference>
<comment type="caution">
    <text evidence="15">The sequence shown here is derived from an EMBL/GenBank/DDBJ whole genome shotgun (WGS) entry which is preliminary data.</text>
</comment>
<dbReference type="SUPFAM" id="SSF55781">
    <property type="entry name" value="GAF domain-like"/>
    <property type="match status" value="2"/>
</dbReference>
<dbReference type="PROSITE" id="PS50046">
    <property type="entry name" value="PHYTOCHROME_2"/>
    <property type="match status" value="1"/>
</dbReference>
<dbReference type="EC" id="2.7.13.3" evidence="2"/>
<dbReference type="SUPFAM" id="SSF55785">
    <property type="entry name" value="PYP-like sensor domain (PAS domain)"/>
    <property type="match status" value="1"/>
</dbReference>
<keyword evidence="11" id="KW-0675">Receptor</keyword>
<dbReference type="Gene3D" id="3.30.450.270">
    <property type="match status" value="1"/>
</dbReference>
<sequence length="850" mass="92731">MNPSQPVDLTNCDREPIHIPGSIQPHGALLATDVTVTTVLRHSANAPDMLGLPADPNGMTLEAVLGGELTHTLRNALATAGDAGRPALMIGQKLANGATADIAIHRYLSDVIIEFEIHAGDHPDQPLQLARTMIGRVSSINEILPLARQTARLVRGLLGYDRVMIYQFEADGSGKVISEAKRPDLESFLGQYFPATDIPRQARALYLKNTIRVISDSRFSPVPLVPQFDASGEPLDLSYAHLRSVSPIHCEYLRNMGVGASMSVSIIVDGELWGMIACHNYSPKVLPMALRVATEMFGDFLSLHLGTLRQKLRLDTAARARAYLDRIQQMATGRDVADLLVEQVQEMGDVLRNDGFGLYLDGVWTGFGSTPPLDAIPDLARFVGSVADNRVWATHAVASRFAPAEDYYGDAAGLLAIPLSQLPRDYIFFFRKEMLQTLNWAGNPEKSYETGPMGDRLTPRKSFAIWKETVHRQAEPWSESEREIAEAMRSSIVEVLLRHSELMADERAKSDVRQRMLNEELNHRVKNILAVIKSLVGQPVQEGKSLQDYVDSLRGRIQALALAHDQVIRGDGGGRLADLLQAELSPYRTSSNVADIVGPDVWLDARAFSVMALVSHELATNAAKYGALSVAGGRLSINWDLAENGDCHLKWQEFDGPPVRPPTRQGFGTALLDRSLPYELNGTSDITYAPDGLRAEFCLPARNLRGGGTVVKVHVVDAQAPKAQRDALPADLHILLLEDQMLIAMDVETMLADRGFEAISTTNAADQALRLLDTRRPDIAMLDVNLGVGTSVPVAEKLTALGVPFVFATGYGEGGAIPEHLSQVPVVRKPYQIGSLMAALARAYREASGS</sequence>
<feature type="modified residue" description="4-aspartylphosphate" evidence="12">
    <location>
        <position position="783"/>
    </location>
</feature>
<dbReference type="InterPro" id="IPR009219">
    <property type="entry name" value="Bactrphtchr_CheY"/>
</dbReference>
<dbReference type="RefSeq" id="WP_191774242.1">
    <property type="nucleotide sequence ID" value="NZ_JACYFU010000002.1"/>
</dbReference>
<keyword evidence="4 12" id="KW-0597">Phosphoprotein</keyword>
<dbReference type="Gene3D" id="3.30.450.40">
    <property type="match status" value="1"/>
</dbReference>
<dbReference type="GO" id="GO:0009584">
    <property type="term" value="P:detection of visible light"/>
    <property type="evidence" value="ECO:0007669"/>
    <property type="project" value="InterPro"/>
</dbReference>
<evidence type="ECO:0000256" key="1">
    <source>
        <dbReference type="ARBA" id="ARBA00000085"/>
    </source>
</evidence>
<dbReference type="Pfam" id="PF00360">
    <property type="entry name" value="PHY"/>
    <property type="match status" value="1"/>
</dbReference>
<dbReference type="EMBL" id="JACYFU010000002">
    <property type="protein sequence ID" value="MBD8065378.1"/>
    <property type="molecule type" value="Genomic_DNA"/>
</dbReference>
<dbReference type="GO" id="GO:0006355">
    <property type="term" value="P:regulation of DNA-templated transcription"/>
    <property type="evidence" value="ECO:0007669"/>
    <property type="project" value="InterPro"/>
</dbReference>
<dbReference type="GO" id="GO:0005524">
    <property type="term" value="F:ATP binding"/>
    <property type="evidence" value="ECO:0007669"/>
    <property type="project" value="UniProtKB-KW"/>
</dbReference>
<evidence type="ECO:0000256" key="7">
    <source>
        <dbReference type="ARBA" id="ARBA00022741"/>
    </source>
</evidence>
<evidence type="ECO:0000313" key="15">
    <source>
        <dbReference type="EMBL" id="MBD8065378.1"/>
    </source>
</evidence>
<dbReference type="PANTHER" id="PTHR41523:SF7">
    <property type="entry name" value="HISTIDINE KINASE"/>
    <property type="match status" value="1"/>
</dbReference>
<gene>
    <name evidence="15" type="ORF">IC608_07815</name>
</gene>
<dbReference type="Gene3D" id="3.30.450.20">
    <property type="entry name" value="PAS domain"/>
    <property type="match status" value="1"/>
</dbReference>
<dbReference type="InterPro" id="IPR013654">
    <property type="entry name" value="PAS_2"/>
</dbReference>
<dbReference type="InterPro" id="IPR003018">
    <property type="entry name" value="GAF"/>
</dbReference>
<keyword evidence="6" id="KW-0808">Transferase</keyword>
<dbReference type="InterPro" id="IPR043150">
    <property type="entry name" value="Phytochrome_PHY_sf"/>
</dbReference>
<keyword evidence="10" id="KW-0157">Chromophore</keyword>
<dbReference type="InterPro" id="IPR013515">
    <property type="entry name" value="Phytochrome_cen-reg"/>
</dbReference>
<evidence type="ECO:0000259" key="13">
    <source>
        <dbReference type="PROSITE" id="PS50046"/>
    </source>
</evidence>
<dbReference type="SUPFAM" id="SSF52172">
    <property type="entry name" value="CheY-like"/>
    <property type="match status" value="1"/>
</dbReference>
<dbReference type="GO" id="GO:0000160">
    <property type="term" value="P:phosphorelay signal transduction system"/>
    <property type="evidence" value="ECO:0007669"/>
    <property type="project" value="InterPro"/>
</dbReference>
<evidence type="ECO:0000259" key="14">
    <source>
        <dbReference type="PROSITE" id="PS50110"/>
    </source>
</evidence>
<dbReference type="InterPro" id="IPR001294">
    <property type="entry name" value="Phytochrome"/>
</dbReference>
<dbReference type="Proteomes" id="UP000654108">
    <property type="component" value="Unassembled WGS sequence"/>
</dbReference>
<keyword evidence="7" id="KW-0547">Nucleotide-binding</keyword>
<evidence type="ECO:0000256" key="11">
    <source>
        <dbReference type="ARBA" id="ARBA00023170"/>
    </source>
</evidence>
<dbReference type="GO" id="GO:0009881">
    <property type="term" value="F:photoreceptor activity"/>
    <property type="evidence" value="ECO:0007669"/>
    <property type="project" value="UniProtKB-KW"/>
</dbReference>
<keyword evidence="16" id="KW-1185">Reference proteome</keyword>
<keyword evidence="5" id="KW-0716">Sensory transduction</keyword>
<dbReference type="InterPro" id="IPR035965">
    <property type="entry name" value="PAS-like_dom_sf"/>
</dbReference>
<protein>
    <recommendedName>
        <fullName evidence="2">histidine kinase</fullName>
        <ecNumber evidence="2">2.7.13.3</ecNumber>
    </recommendedName>
</protein>
<keyword evidence="9" id="KW-0067">ATP-binding</keyword>
<dbReference type="InterPro" id="IPR029016">
    <property type="entry name" value="GAF-like_dom_sf"/>
</dbReference>
<comment type="catalytic activity">
    <reaction evidence="1">
        <text>ATP + protein L-histidine = ADP + protein N-phospho-L-histidine.</text>
        <dbReference type="EC" id="2.7.13.3"/>
    </reaction>
</comment>
<dbReference type="PANTHER" id="PTHR41523">
    <property type="entry name" value="TWO-COMPONENT SYSTEM SENSOR PROTEIN"/>
    <property type="match status" value="1"/>
</dbReference>
<dbReference type="PRINTS" id="PR01033">
    <property type="entry name" value="PHYTOCHROME"/>
</dbReference>
<keyword evidence="8" id="KW-0418">Kinase</keyword>
<dbReference type="Pfam" id="PF01590">
    <property type="entry name" value="GAF"/>
    <property type="match status" value="1"/>
</dbReference>
<dbReference type="PIRSF" id="PIRSF036397">
    <property type="entry name" value="Bactrphtchrm_rec"/>
    <property type="match status" value="1"/>
</dbReference>
<evidence type="ECO:0000256" key="5">
    <source>
        <dbReference type="ARBA" id="ARBA00022606"/>
    </source>
</evidence>
<dbReference type="SMART" id="SM00065">
    <property type="entry name" value="GAF"/>
    <property type="match status" value="1"/>
</dbReference>
<dbReference type="InterPro" id="IPR011006">
    <property type="entry name" value="CheY-like_superfamily"/>
</dbReference>
<evidence type="ECO:0000256" key="2">
    <source>
        <dbReference type="ARBA" id="ARBA00012438"/>
    </source>
</evidence>
<dbReference type="InterPro" id="IPR016132">
    <property type="entry name" value="Phyto_chromo_attachment"/>
</dbReference>
<feature type="domain" description="Phytochrome chromophore attachment site" evidence="13">
    <location>
        <begin position="142"/>
        <end position="299"/>
    </location>
</feature>
<accession>A0A927FV55</accession>
<evidence type="ECO:0000256" key="6">
    <source>
        <dbReference type="ARBA" id="ARBA00022679"/>
    </source>
</evidence>
<evidence type="ECO:0000256" key="3">
    <source>
        <dbReference type="ARBA" id="ARBA00022543"/>
    </source>
</evidence>
<name>A0A927FV55_9HYPH</name>
<proteinExistence type="predicted"/>
<reference evidence="15" key="1">
    <citation type="submission" date="2020-09" db="EMBL/GenBank/DDBJ databases">
        <title>Genome seq and assembly of Devosia sp.</title>
        <authorList>
            <person name="Chhetri G."/>
        </authorList>
    </citation>
    <scope>NUCLEOTIDE SEQUENCE</scope>
    <source>
        <strain evidence="15">PTR5</strain>
    </source>
</reference>
<feature type="domain" description="Response regulatory" evidence="14">
    <location>
        <begin position="733"/>
        <end position="844"/>
    </location>
</feature>
<dbReference type="SMART" id="SM00911">
    <property type="entry name" value="HWE_HK"/>
    <property type="match status" value="1"/>
</dbReference>
<evidence type="ECO:0000256" key="10">
    <source>
        <dbReference type="ARBA" id="ARBA00022991"/>
    </source>
</evidence>
<dbReference type="PROSITE" id="PS50110">
    <property type="entry name" value="RESPONSE_REGULATORY"/>
    <property type="match status" value="1"/>
</dbReference>
<dbReference type="SMART" id="SM00448">
    <property type="entry name" value="REC"/>
    <property type="match status" value="1"/>
</dbReference>
<organism evidence="15 16">
    <name type="scientific">Devosia oryzisoli</name>
    <dbReference type="NCBI Taxonomy" id="2774138"/>
    <lineage>
        <taxon>Bacteria</taxon>
        <taxon>Pseudomonadati</taxon>
        <taxon>Pseudomonadota</taxon>
        <taxon>Alphaproteobacteria</taxon>
        <taxon>Hyphomicrobiales</taxon>
        <taxon>Devosiaceae</taxon>
        <taxon>Devosia</taxon>
    </lineage>
</organism>
<evidence type="ECO:0000256" key="8">
    <source>
        <dbReference type="ARBA" id="ARBA00022777"/>
    </source>
</evidence>